<dbReference type="Proteomes" id="UP000024635">
    <property type="component" value="Unassembled WGS sequence"/>
</dbReference>
<accession>A0A016U2L7</accession>
<reference evidence="3" key="1">
    <citation type="journal article" date="2015" name="Nat. Genet.">
        <title>The genome and transcriptome of the zoonotic hookworm Ancylostoma ceylanicum identify infection-specific gene families.</title>
        <authorList>
            <person name="Schwarz E.M."/>
            <person name="Hu Y."/>
            <person name="Antoshechkin I."/>
            <person name="Miller M.M."/>
            <person name="Sternberg P.W."/>
            <person name="Aroian R.V."/>
        </authorList>
    </citation>
    <scope>NUCLEOTIDE SEQUENCE</scope>
    <source>
        <strain evidence="3">HY135</strain>
    </source>
</reference>
<feature type="region of interest" description="Disordered" evidence="1">
    <location>
        <begin position="1"/>
        <end position="25"/>
    </location>
</feature>
<sequence length="116" mass="12715">MTTNFRCSASYSHGESNGGSQMESQGTPMFVHMHTPVMYSAPLMAAAPFSSAGRYDMNSPNSGAGNLMGSYGGGQGHHSRILIELPFRRARARKLAARRAARMRKNLKKHHKANKH</sequence>
<organism evidence="2 3">
    <name type="scientific">Ancylostoma ceylanicum</name>
    <dbReference type="NCBI Taxonomy" id="53326"/>
    <lineage>
        <taxon>Eukaryota</taxon>
        <taxon>Metazoa</taxon>
        <taxon>Ecdysozoa</taxon>
        <taxon>Nematoda</taxon>
        <taxon>Chromadorea</taxon>
        <taxon>Rhabditida</taxon>
        <taxon>Rhabditina</taxon>
        <taxon>Rhabditomorpha</taxon>
        <taxon>Strongyloidea</taxon>
        <taxon>Ancylostomatidae</taxon>
        <taxon>Ancylostomatinae</taxon>
        <taxon>Ancylostoma</taxon>
    </lineage>
</organism>
<evidence type="ECO:0000313" key="2">
    <source>
        <dbReference type="EMBL" id="EYC09087.1"/>
    </source>
</evidence>
<comment type="caution">
    <text evidence="2">The sequence shown here is derived from an EMBL/GenBank/DDBJ whole genome shotgun (WGS) entry which is preliminary data.</text>
</comment>
<dbReference type="OrthoDB" id="5895045at2759"/>
<proteinExistence type="predicted"/>
<name>A0A016U2L7_9BILA</name>
<dbReference type="AlphaFoldDB" id="A0A016U2L7"/>
<keyword evidence="3" id="KW-1185">Reference proteome</keyword>
<gene>
    <name evidence="2" type="primary">Acey_s0062.g3344</name>
    <name evidence="2" type="ORF">Y032_0062g3344</name>
</gene>
<protein>
    <submittedName>
        <fullName evidence="2">Uncharacterized protein</fullName>
    </submittedName>
</protein>
<evidence type="ECO:0000256" key="1">
    <source>
        <dbReference type="SAM" id="MobiDB-lite"/>
    </source>
</evidence>
<dbReference type="EMBL" id="JARK01001398">
    <property type="protein sequence ID" value="EYC09087.1"/>
    <property type="molecule type" value="Genomic_DNA"/>
</dbReference>
<evidence type="ECO:0000313" key="3">
    <source>
        <dbReference type="Proteomes" id="UP000024635"/>
    </source>
</evidence>